<reference evidence="2 3" key="1">
    <citation type="submission" date="2020-06" db="EMBL/GenBank/DDBJ databases">
        <title>Oricola thermophila sp. nov. isolated from a tidal sediments.</title>
        <authorList>
            <person name="Kwon K.K."/>
            <person name="Yang S.-H."/>
            <person name="Park M.-J."/>
        </authorList>
    </citation>
    <scope>NUCLEOTIDE SEQUENCE [LARGE SCALE GENOMIC DNA]</scope>
    <source>
        <strain evidence="2 3">MEBiC13590</strain>
    </source>
</reference>
<evidence type="ECO:0000313" key="2">
    <source>
        <dbReference type="EMBL" id="QKV20092.1"/>
    </source>
</evidence>
<gene>
    <name evidence="2" type="ORF">HTY61_17380</name>
</gene>
<protein>
    <submittedName>
        <fullName evidence="2">Pilus assembly protein</fullName>
    </submittedName>
</protein>
<evidence type="ECO:0000259" key="1">
    <source>
        <dbReference type="PROSITE" id="PS50234"/>
    </source>
</evidence>
<evidence type="ECO:0000313" key="3">
    <source>
        <dbReference type="Proteomes" id="UP000509367"/>
    </source>
</evidence>
<dbReference type="InterPro" id="IPR036465">
    <property type="entry name" value="vWFA_dom_sf"/>
</dbReference>
<proteinExistence type="predicted"/>
<dbReference type="Proteomes" id="UP000509367">
    <property type="component" value="Chromosome"/>
</dbReference>
<dbReference type="KEGG" id="orm:HTY61_17380"/>
<dbReference type="PROSITE" id="PS50234">
    <property type="entry name" value="VWFA"/>
    <property type="match status" value="1"/>
</dbReference>
<dbReference type="EMBL" id="CP054836">
    <property type="protein sequence ID" value="QKV20092.1"/>
    <property type="molecule type" value="Genomic_DNA"/>
</dbReference>
<dbReference type="SUPFAM" id="SSF53300">
    <property type="entry name" value="vWA-like"/>
    <property type="match status" value="1"/>
</dbReference>
<dbReference type="InterPro" id="IPR002035">
    <property type="entry name" value="VWF_A"/>
</dbReference>
<accession>A0A6N1VL10</accession>
<feature type="domain" description="VWFA" evidence="1">
    <location>
        <begin position="148"/>
        <end position="429"/>
    </location>
</feature>
<dbReference type="Gene3D" id="3.40.50.410">
    <property type="entry name" value="von Willebrand factor, type A domain"/>
    <property type="match status" value="2"/>
</dbReference>
<dbReference type="InterPro" id="IPR028087">
    <property type="entry name" value="Tad_N"/>
</dbReference>
<name>A0A6N1VL10_9HYPH</name>
<dbReference type="Pfam" id="PF13400">
    <property type="entry name" value="Tad"/>
    <property type="match status" value="1"/>
</dbReference>
<organism evidence="2 3">
    <name type="scientific">Oricola thermophila</name>
    <dbReference type="NCBI Taxonomy" id="2742145"/>
    <lineage>
        <taxon>Bacteria</taxon>
        <taxon>Pseudomonadati</taxon>
        <taxon>Pseudomonadota</taxon>
        <taxon>Alphaproteobacteria</taxon>
        <taxon>Hyphomicrobiales</taxon>
        <taxon>Ahrensiaceae</taxon>
        <taxon>Oricola</taxon>
    </lineage>
</organism>
<keyword evidence="3" id="KW-1185">Reference proteome</keyword>
<dbReference type="RefSeq" id="WP_175277983.1">
    <property type="nucleotide sequence ID" value="NZ_CP054836.1"/>
</dbReference>
<sequence>MRTILNRINDFARDRRGNFGIMFALLGTTLLMGTALAVDVARMFSYHSKLTFAVDAAALATTQGLTLGDIALEDAEEAVRKYLDANLDGRNLTPDTVEIDDIEVDPVNRTVQIDAHTIMPMTMAGIVGYDNHRVAATSKAKFSDSEVEVVMALDITGSMSWDISGTNTKRITALKNAAKDAIEILFSDDGTADNIRVGLVPYSASVNVKPIIDEIETTPYYEEECVKIGRGRRARWVCDWVPKTSNCVYERSGTEKYTDAFANSLAKIPMSSYTCPKATIVPVTDDDDLLKDEIDDLSTGGNTAGHIAVNWTYYMLSSKWNDAWPDGSDVQDFDHPGVRKYAIIMTDGEFNTYESEGQNGSGSTNSRNHAKTICTNMKTAGIKVYSIAFGAGSTAEALMKDCANKDTATSKYYYNTSNEAELKDAFRQIAADIKGLRLIN</sequence>
<dbReference type="AlphaFoldDB" id="A0A6N1VL10"/>